<proteinExistence type="predicted"/>
<feature type="domain" description="N-acetyltransferase" evidence="4">
    <location>
        <begin position="89"/>
        <end position="251"/>
    </location>
</feature>
<dbReference type="PANTHER" id="PTHR43877:SF2">
    <property type="entry name" value="AMINOALKYLPHOSPHONATE N-ACETYLTRANSFERASE-RELATED"/>
    <property type="match status" value="1"/>
</dbReference>
<feature type="chain" id="PRO_5045353294" description="N-acetyltransferase domain-containing protein" evidence="3">
    <location>
        <begin position="26"/>
        <end position="262"/>
    </location>
</feature>
<evidence type="ECO:0000256" key="2">
    <source>
        <dbReference type="ARBA" id="ARBA00023315"/>
    </source>
</evidence>
<sequence>MGNHRARGVTLTGATTLTATGSATAAPQAWTPKPFPSAWNSRRVRLDFGPATGVTVRSNGQQAGFVHPEVRFTARMNINSTEASPSASVQVRRFLKGDSVEHLTLLLHRAYADHAAVGRVFFASYQTPQDTQHRLSRGECWVAMSGKTLLGTVTVSAPHTTPAGYPAPAGAGSFWQLAVDPSQRGTGLGHRLLTLAETRIAALGSTRVVIDTSSQATELVDWYRRRGYTRIGTWQWNVTNYDSVVLMKNLSTATLCGGPDKP</sequence>
<evidence type="ECO:0000313" key="6">
    <source>
        <dbReference type="Proteomes" id="UP001501759"/>
    </source>
</evidence>
<dbReference type="PROSITE" id="PS51186">
    <property type="entry name" value="GNAT"/>
    <property type="match status" value="1"/>
</dbReference>
<name>A0ABP9J3J1_9ACTN</name>
<keyword evidence="6" id="KW-1185">Reference proteome</keyword>
<dbReference type="CDD" id="cd04301">
    <property type="entry name" value="NAT_SF"/>
    <property type="match status" value="1"/>
</dbReference>
<keyword evidence="2" id="KW-0012">Acyltransferase</keyword>
<evidence type="ECO:0000256" key="1">
    <source>
        <dbReference type="ARBA" id="ARBA00022679"/>
    </source>
</evidence>
<dbReference type="InterPro" id="IPR016181">
    <property type="entry name" value="Acyl_CoA_acyltransferase"/>
</dbReference>
<evidence type="ECO:0000259" key="4">
    <source>
        <dbReference type="PROSITE" id="PS51186"/>
    </source>
</evidence>
<evidence type="ECO:0000313" key="5">
    <source>
        <dbReference type="EMBL" id="GAA5017406.1"/>
    </source>
</evidence>
<feature type="signal peptide" evidence="3">
    <location>
        <begin position="1"/>
        <end position="25"/>
    </location>
</feature>
<comment type="caution">
    <text evidence="5">The sequence shown here is derived from an EMBL/GenBank/DDBJ whole genome shotgun (WGS) entry which is preliminary data.</text>
</comment>
<dbReference type="PANTHER" id="PTHR43877">
    <property type="entry name" value="AMINOALKYLPHOSPHONATE N-ACETYLTRANSFERASE-RELATED-RELATED"/>
    <property type="match status" value="1"/>
</dbReference>
<keyword evidence="1" id="KW-0808">Transferase</keyword>
<evidence type="ECO:0000256" key="3">
    <source>
        <dbReference type="SAM" id="SignalP"/>
    </source>
</evidence>
<dbReference type="InterPro" id="IPR050832">
    <property type="entry name" value="Bact_Acetyltransf"/>
</dbReference>
<protein>
    <recommendedName>
        <fullName evidence="4">N-acetyltransferase domain-containing protein</fullName>
    </recommendedName>
</protein>
<dbReference type="EMBL" id="BAABKB010000016">
    <property type="protein sequence ID" value="GAA5017406.1"/>
    <property type="molecule type" value="Genomic_DNA"/>
</dbReference>
<dbReference type="SUPFAM" id="SSF55729">
    <property type="entry name" value="Acyl-CoA N-acyltransferases (Nat)"/>
    <property type="match status" value="1"/>
</dbReference>
<gene>
    <name evidence="5" type="ORF">GCM10023335_44000</name>
</gene>
<keyword evidence="3" id="KW-0732">Signal</keyword>
<reference evidence="6" key="1">
    <citation type="journal article" date="2019" name="Int. J. Syst. Evol. Microbiol.">
        <title>The Global Catalogue of Microorganisms (GCM) 10K type strain sequencing project: providing services to taxonomists for standard genome sequencing and annotation.</title>
        <authorList>
            <consortium name="The Broad Institute Genomics Platform"/>
            <consortium name="The Broad Institute Genome Sequencing Center for Infectious Disease"/>
            <person name="Wu L."/>
            <person name="Ma J."/>
        </authorList>
    </citation>
    <scope>NUCLEOTIDE SEQUENCE [LARGE SCALE GENOMIC DNA]</scope>
    <source>
        <strain evidence="6">JCM 18409</strain>
    </source>
</reference>
<dbReference type="InterPro" id="IPR000182">
    <property type="entry name" value="GNAT_dom"/>
</dbReference>
<dbReference type="Proteomes" id="UP001501759">
    <property type="component" value="Unassembled WGS sequence"/>
</dbReference>
<dbReference type="Gene3D" id="3.40.630.30">
    <property type="match status" value="1"/>
</dbReference>
<organism evidence="5 6">
    <name type="scientific">Streptomyces siamensis</name>
    <dbReference type="NCBI Taxonomy" id="1274986"/>
    <lineage>
        <taxon>Bacteria</taxon>
        <taxon>Bacillati</taxon>
        <taxon>Actinomycetota</taxon>
        <taxon>Actinomycetes</taxon>
        <taxon>Kitasatosporales</taxon>
        <taxon>Streptomycetaceae</taxon>
        <taxon>Streptomyces</taxon>
    </lineage>
</organism>
<dbReference type="Pfam" id="PF00583">
    <property type="entry name" value="Acetyltransf_1"/>
    <property type="match status" value="1"/>
</dbReference>
<accession>A0ABP9J3J1</accession>